<keyword evidence="5" id="KW-1185">Reference proteome</keyword>
<comment type="caution">
    <text evidence="4">The sequence shown here is derived from an EMBL/GenBank/DDBJ whole genome shotgun (WGS) entry which is preliminary data.</text>
</comment>
<dbReference type="InterPro" id="IPR041588">
    <property type="entry name" value="Integrase_H2C2"/>
</dbReference>
<evidence type="ECO:0000256" key="1">
    <source>
        <dbReference type="ARBA" id="ARBA00012493"/>
    </source>
</evidence>
<dbReference type="PANTHER" id="PTHR37984">
    <property type="entry name" value="PROTEIN CBG26694"/>
    <property type="match status" value="1"/>
</dbReference>
<name>A0A0V1CMK7_TRIBR</name>
<feature type="region of interest" description="Disordered" evidence="2">
    <location>
        <begin position="313"/>
        <end position="356"/>
    </location>
</feature>
<dbReference type="EMBL" id="JYDI01000148">
    <property type="protein sequence ID" value="KRY50506.1"/>
    <property type="molecule type" value="Genomic_DNA"/>
</dbReference>
<dbReference type="OMA" id="QEWLILI"/>
<proteinExistence type="predicted"/>
<organism evidence="4 5">
    <name type="scientific">Trichinella britovi</name>
    <name type="common">Parasitic roundworm</name>
    <dbReference type="NCBI Taxonomy" id="45882"/>
    <lineage>
        <taxon>Eukaryota</taxon>
        <taxon>Metazoa</taxon>
        <taxon>Ecdysozoa</taxon>
        <taxon>Nematoda</taxon>
        <taxon>Enoplea</taxon>
        <taxon>Dorylaimia</taxon>
        <taxon>Trichinellida</taxon>
        <taxon>Trichinellidae</taxon>
        <taxon>Trichinella</taxon>
    </lineage>
</organism>
<dbReference type="GO" id="GO:0015074">
    <property type="term" value="P:DNA integration"/>
    <property type="evidence" value="ECO:0007669"/>
    <property type="project" value="InterPro"/>
</dbReference>
<feature type="compositionally biased region" description="Polar residues" evidence="2">
    <location>
        <begin position="1"/>
        <end position="13"/>
    </location>
</feature>
<dbReference type="FunFam" id="3.30.420.10:FF:000032">
    <property type="entry name" value="Retrovirus-related Pol polyprotein from transposon 297-like Protein"/>
    <property type="match status" value="1"/>
</dbReference>
<evidence type="ECO:0000259" key="3">
    <source>
        <dbReference type="PROSITE" id="PS50994"/>
    </source>
</evidence>
<dbReference type="InterPro" id="IPR012337">
    <property type="entry name" value="RNaseH-like_sf"/>
</dbReference>
<dbReference type="InterPro" id="IPR054465">
    <property type="entry name" value="Integrase_p58-like_C"/>
</dbReference>
<sequence length="1231" mass="140051">MATTGSRGQSLNEESMEPARQDSPAGGDCMSHVGDPRHRRLQVVARVAKTLAKVRQRYYCPQEREDVEDWCRACQTCAARAIPTRKLQAPMQLQPVSHPFQRVPVDLVGPLEETQSGNRYILVVCDYFSKWPEALPLPNAEARTVATALVNGVFCRYGAPETLHSDQGRNFESELVKEVCQLFGVTKTRATAYHPQSDGLVERMNRTLLDMLAKASVDYPEDWDVYLDRLLLAYRTSVHCTTGATPSRVLFGRELRLPVDLMYGVPTDAQTKLGAYWDGPYQVQRKLDWNTYRVEKVGGGKERLVVHFDRLKPYHGTSEGEGSQGRQRERRKRKTEKKGNTPVNTGPSPNSDGRANNLVEEADEPARGKMLNIKQDMLANASNELNPTLILNNNRYLRMISQMERHIVEENVASLLSLPFTVLKYNKISVADIHQLFSLIFEIIKKCEHIEEADLISEVINRVLDFLCPLQDDMILKQIEPMILLTIIKGLCDLFSKSGKDVLSHIQEEKKGLLLFSHLTYALMQLLSTDMEAECLLYVCRCLRLMLTPCLIASVLPGVCISVTNFLFHCYSSSEFSMLSEYLALLFDVINMAGSVEEKQDKEWRTTTCTKLKTLLYKVLNKLVNCPNKEVRIILGRKITLLLEKRHAITVEAEHRFLDVVATLLYDTDKLVQLSVKDSYCSNCKIQNLVIENFTSTLVTMTKMSDLLPVQQKVLLRTFCGYLKMLGKSGLTMFCLCKKQASSLMNALVNSIEVRMRVVDIFEDCDCFWSSSKSQMMLLLQPDNSVVLITPTDNEAVSFYLDAFNLLVLIEDLDLLVDCLNFKRCRQNFRPEELFVVNSILHALMGKRPKVGSQLARSLLPSTLARLVENRSLGKLNVILLLETIKFCALLLKEEIKEHLMSSLYAVLRLTLRDESRRSAMLTLNSIAVALNQANVDELLLSNIGNLSSTLLIQFRFYSLYPELSLTLSALLDRFVDLKHVEPLAPVLQEMLLVLDHGDEHPIENLCHLISALTRFCKLCNSDSKANVPIEGEAEDERKDKLPWHLVLVVEIMHRARAWIRSDSIQTRIGFLELIVYCVQALCQCRRTLLPLLHRLWPALLCRLDDSDVICQFAAFKTLVACVENSGTFYSMRMQKEAWPIFDKFFSKLAERSRRAGTSYMQTVHFRFQLHLISAMPKLFKILQVSLEIMDSCVSCITVYLDEKQPDLLRESAQKSLNALAEMKDNFPNEE</sequence>
<dbReference type="InterPro" id="IPR036397">
    <property type="entry name" value="RNaseH_sf"/>
</dbReference>
<gene>
    <name evidence="4" type="primary">POL</name>
    <name evidence="4" type="ORF">T03_8401</name>
</gene>
<dbReference type="PROSITE" id="PS50994">
    <property type="entry name" value="INTEGRASE"/>
    <property type="match status" value="1"/>
</dbReference>
<dbReference type="PANTHER" id="PTHR37984:SF15">
    <property type="entry name" value="INTEGRASE CATALYTIC DOMAIN-CONTAINING PROTEIN"/>
    <property type="match status" value="1"/>
</dbReference>
<dbReference type="InterPro" id="IPR016024">
    <property type="entry name" value="ARM-type_fold"/>
</dbReference>
<dbReference type="InterPro" id="IPR001584">
    <property type="entry name" value="Integrase_cat-core"/>
</dbReference>
<dbReference type="Pfam" id="PF24181">
    <property type="entry name" value="TPR_TTI1_C"/>
    <property type="match status" value="1"/>
</dbReference>
<feature type="region of interest" description="Disordered" evidence="2">
    <location>
        <begin position="1"/>
        <end position="34"/>
    </location>
</feature>
<dbReference type="GO" id="GO:0003964">
    <property type="term" value="F:RNA-directed DNA polymerase activity"/>
    <property type="evidence" value="ECO:0007669"/>
    <property type="project" value="UniProtKB-EC"/>
</dbReference>
<dbReference type="SUPFAM" id="SSF53098">
    <property type="entry name" value="Ribonuclease H-like"/>
    <property type="match status" value="1"/>
</dbReference>
<dbReference type="Pfam" id="PF17921">
    <property type="entry name" value="Integrase_H2C2"/>
    <property type="match status" value="1"/>
</dbReference>
<dbReference type="AlphaFoldDB" id="A0A0V1CMK7"/>
<dbReference type="InterPro" id="IPR057567">
    <property type="entry name" value="TPR_TTI1_C"/>
</dbReference>
<dbReference type="GO" id="GO:0003676">
    <property type="term" value="F:nucleic acid binding"/>
    <property type="evidence" value="ECO:0007669"/>
    <property type="project" value="InterPro"/>
</dbReference>
<reference evidence="4 5" key="1">
    <citation type="submission" date="2015-01" db="EMBL/GenBank/DDBJ databases">
        <title>Evolution of Trichinella species and genotypes.</title>
        <authorList>
            <person name="Korhonen P.K."/>
            <person name="Edoardo P."/>
            <person name="Giuseppe L.R."/>
            <person name="Gasser R.B."/>
        </authorList>
    </citation>
    <scope>NUCLEOTIDE SEQUENCE [LARGE SCALE GENOMIC DNA]</scope>
    <source>
        <strain evidence="4">ISS120</strain>
    </source>
</reference>
<dbReference type="EC" id="2.7.7.49" evidence="1"/>
<dbReference type="Pfam" id="PF00665">
    <property type="entry name" value="rve"/>
    <property type="match status" value="1"/>
</dbReference>
<dbReference type="STRING" id="45882.A0A0V1CMK7"/>
<dbReference type="Proteomes" id="UP000054653">
    <property type="component" value="Unassembled WGS sequence"/>
</dbReference>
<evidence type="ECO:0000256" key="2">
    <source>
        <dbReference type="SAM" id="MobiDB-lite"/>
    </source>
</evidence>
<protein>
    <recommendedName>
        <fullName evidence="1">RNA-directed DNA polymerase</fullName>
        <ecNumber evidence="1">2.7.7.49</ecNumber>
    </recommendedName>
</protein>
<feature type="compositionally biased region" description="Polar residues" evidence="2">
    <location>
        <begin position="341"/>
        <end position="354"/>
    </location>
</feature>
<dbReference type="Pfam" id="PF22938">
    <property type="entry name" value="Integrase_p58_C"/>
    <property type="match status" value="1"/>
</dbReference>
<evidence type="ECO:0000313" key="5">
    <source>
        <dbReference type="Proteomes" id="UP000054653"/>
    </source>
</evidence>
<dbReference type="OrthoDB" id="49511at2759"/>
<evidence type="ECO:0000313" key="4">
    <source>
        <dbReference type="EMBL" id="KRY50506.1"/>
    </source>
</evidence>
<accession>A0A0V1CMK7</accession>
<dbReference type="SUPFAM" id="SSF48371">
    <property type="entry name" value="ARM repeat"/>
    <property type="match status" value="1"/>
</dbReference>
<feature type="domain" description="Integrase catalytic" evidence="3">
    <location>
        <begin position="91"/>
        <end position="254"/>
    </location>
</feature>
<dbReference type="Gene3D" id="1.10.340.70">
    <property type="match status" value="1"/>
</dbReference>
<dbReference type="InterPro" id="IPR050951">
    <property type="entry name" value="Retrovirus_Pol_polyprotein"/>
</dbReference>
<dbReference type="Gene3D" id="3.30.420.10">
    <property type="entry name" value="Ribonuclease H-like superfamily/Ribonuclease H"/>
    <property type="match status" value="1"/>
</dbReference>